<dbReference type="InterPro" id="IPR010499">
    <property type="entry name" value="AraC_E-bd"/>
</dbReference>
<dbReference type="Gene3D" id="3.20.80.10">
    <property type="entry name" value="Regulatory factor, effector binding domain"/>
    <property type="match status" value="1"/>
</dbReference>
<reference evidence="6" key="1">
    <citation type="journal article" date="2019" name="Int. J. Syst. Evol. Microbiol.">
        <title>The Global Catalogue of Microorganisms (GCM) 10K type strain sequencing project: providing services to taxonomists for standard genome sequencing and annotation.</title>
        <authorList>
            <consortium name="The Broad Institute Genomics Platform"/>
            <consortium name="The Broad Institute Genome Sequencing Center for Infectious Disease"/>
            <person name="Wu L."/>
            <person name="Ma J."/>
        </authorList>
    </citation>
    <scope>NUCLEOTIDE SEQUENCE [LARGE SCALE GENOMIC DNA]</scope>
    <source>
        <strain evidence="6">CGMCC 1.10992</strain>
    </source>
</reference>
<accession>A0ABW4XNU5</accession>
<protein>
    <submittedName>
        <fullName evidence="5">GyrI-like domain-containing protein</fullName>
    </submittedName>
</protein>
<evidence type="ECO:0000313" key="5">
    <source>
        <dbReference type="EMBL" id="MFD2096957.1"/>
    </source>
</evidence>
<dbReference type="SMART" id="SM00342">
    <property type="entry name" value="HTH_ARAC"/>
    <property type="match status" value="1"/>
</dbReference>
<comment type="caution">
    <text evidence="5">The sequence shown here is derived from an EMBL/GenBank/DDBJ whole genome shotgun (WGS) entry which is preliminary data.</text>
</comment>
<name>A0ABW4XNU5_9GAMM</name>
<dbReference type="PANTHER" id="PTHR40055">
    <property type="entry name" value="TRANSCRIPTIONAL REGULATOR YGIV-RELATED"/>
    <property type="match status" value="1"/>
</dbReference>
<dbReference type="SUPFAM" id="SSF46689">
    <property type="entry name" value="Homeodomain-like"/>
    <property type="match status" value="2"/>
</dbReference>
<dbReference type="InterPro" id="IPR018062">
    <property type="entry name" value="HTH_AraC-typ_CS"/>
</dbReference>
<dbReference type="EMBL" id="JBHUHT010000014">
    <property type="protein sequence ID" value="MFD2096957.1"/>
    <property type="molecule type" value="Genomic_DNA"/>
</dbReference>
<keyword evidence="2" id="KW-0238">DNA-binding</keyword>
<dbReference type="Pfam" id="PF06445">
    <property type="entry name" value="GyrI-like"/>
    <property type="match status" value="1"/>
</dbReference>
<dbReference type="Proteomes" id="UP001597380">
    <property type="component" value="Unassembled WGS sequence"/>
</dbReference>
<proteinExistence type="predicted"/>
<keyword evidence="3" id="KW-0804">Transcription</keyword>
<dbReference type="PANTHER" id="PTHR40055:SF2">
    <property type="entry name" value="DNA GYRASE INHIBITOR"/>
    <property type="match status" value="1"/>
</dbReference>
<dbReference type="Gene3D" id="1.10.10.60">
    <property type="entry name" value="Homeodomain-like"/>
    <property type="match status" value="2"/>
</dbReference>
<organism evidence="5 6">
    <name type="scientific">Corallincola platygyrae</name>
    <dbReference type="NCBI Taxonomy" id="1193278"/>
    <lineage>
        <taxon>Bacteria</taxon>
        <taxon>Pseudomonadati</taxon>
        <taxon>Pseudomonadota</taxon>
        <taxon>Gammaproteobacteria</taxon>
        <taxon>Alteromonadales</taxon>
        <taxon>Psychromonadaceae</taxon>
        <taxon>Corallincola</taxon>
    </lineage>
</organism>
<dbReference type="InterPro" id="IPR011256">
    <property type="entry name" value="Reg_factor_effector_dom_sf"/>
</dbReference>
<dbReference type="InterPro" id="IPR050908">
    <property type="entry name" value="SmbC-like"/>
</dbReference>
<dbReference type="InterPro" id="IPR029442">
    <property type="entry name" value="GyrI-like"/>
</dbReference>
<dbReference type="Pfam" id="PF12833">
    <property type="entry name" value="HTH_18"/>
    <property type="match status" value="1"/>
</dbReference>
<dbReference type="RefSeq" id="WP_345339739.1">
    <property type="nucleotide sequence ID" value="NZ_BAABLI010000011.1"/>
</dbReference>
<dbReference type="PROSITE" id="PS00041">
    <property type="entry name" value="HTH_ARAC_FAMILY_1"/>
    <property type="match status" value="1"/>
</dbReference>
<dbReference type="InterPro" id="IPR009057">
    <property type="entry name" value="Homeodomain-like_sf"/>
</dbReference>
<keyword evidence="6" id="KW-1185">Reference proteome</keyword>
<evidence type="ECO:0000256" key="1">
    <source>
        <dbReference type="ARBA" id="ARBA00023015"/>
    </source>
</evidence>
<evidence type="ECO:0000313" key="6">
    <source>
        <dbReference type="Proteomes" id="UP001597380"/>
    </source>
</evidence>
<evidence type="ECO:0000259" key="4">
    <source>
        <dbReference type="PROSITE" id="PS01124"/>
    </source>
</evidence>
<dbReference type="PROSITE" id="PS01124">
    <property type="entry name" value="HTH_ARAC_FAMILY_2"/>
    <property type="match status" value="1"/>
</dbReference>
<keyword evidence="1" id="KW-0805">Transcription regulation</keyword>
<sequence length="301" mass="34071">MSTRYHQRLIPVIRHLEKNYMSPLNLQELATIANLSAFHFHRVFSAVTGETPKEMIRRLRLENAALDLYCTNRSVTEVALDYGFSSSQSLAKAFRQYYALTPSAIRDCQNYEQLKAILQNSKIGHTLRKSGHADSPVALHNADETSQRSHLIMETCHFEPGKLAYIRVTGPYGEGYDVATNQLYQWAGAKGLQECTCIFIYHDNPEITPAEKCRTDVCLMVPEGTDVSGPVELQDFPGGSYAVVRETITDQSQYGQVWQSLVDQVVNSQMEMDDRPCFELYHSYDKQNNHADVSFCNAVKV</sequence>
<dbReference type="SMART" id="SM00871">
    <property type="entry name" value="AraC_E_bind"/>
    <property type="match status" value="1"/>
</dbReference>
<dbReference type="InterPro" id="IPR018060">
    <property type="entry name" value="HTH_AraC"/>
</dbReference>
<evidence type="ECO:0000256" key="2">
    <source>
        <dbReference type="ARBA" id="ARBA00023125"/>
    </source>
</evidence>
<dbReference type="SUPFAM" id="SSF55136">
    <property type="entry name" value="Probable bacterial effector-binding domain"/>
    <property type="match status" value="1"/>
</dbReference>
<evidence type="ECO:0000256" key="3">
    <source>
        <dbReference type="ARBA" id="ARBA00023163"/>
    </source>
</evidence>
<gene>
    <name evidence="5" type="ORF">ACFSJ3_13255</name>
</gene>
<feature type="domain" description="HTH araC/xylS-type" evidence="4">
    <location>
        <begin position="10"/>
        <end position="108"/>
    </location>
</feature>